<keyword evidence="6" id="KW-0472">Membrane</keyword>
<dbReference type="PANTHER" id="PTHR45969">
    <property type="entry name" value="RING ZINC FINGER PROTEIN-RELATED"/>
    <property type="match status" value="1"/>
</dbReference>
<evidence type="ECO:0000256" key="2">
    <source>
        <dbReference type="ARBA" id="ARBA00022771"/>
    </source>
</evidence>
<feature type="compositionally biased region" description="Basic and acidic residues" evidence="5">
    <location>
        <begin position="202"/>
        <end position="233"/>
    </location>
</feature>
<evidence type="ECO:0000256" key="3">
    <source>
        <dbReference type="ARBA" id="ARBA00022833"/>
    </source>
</evidence>
<dbReference type="EMBL" id="HBGK01040625">
    <property type="protein sequence ID" value="CAD9300007.1"/>
    <property type="molecule type" value="Transcribed_RNA"/>
</dbReference>
<keyword evidence="6" id="KW-0812">Transmembrane</keyword>
<protein>
    <recommendedName>
        <fullName evidence="7">RING-type domain-containing protein</fullName>
    </recommendedName>
</protein>
<keyword evidence="3" id="KW-0862">Zinc</keyword>
<evidence type="ECO:0000256" key="5">
    <source>
        <dbReference type="SAM" id="MobiDB-lite"/>
    </source>
</evidence>
<dbReference type="GO" id="GO:0061630">
    <property type="term" value="F:ubiquitin protein ligase activity"/>
    <property type="evidence" value="ECO:0007669"/>
    <property type="project" value="TreeGrafter"/>
</dbReference>
<organism evidence="8">
    <name type="scientific">Grammatophora oceanica</name>
    <dbReference type="NCBI Taxonomy" id="210454"/>
    <lineage>
        <taxon>Eukaryota</taxon>
        <taxon>Sar</taxon>
        <taxon>Stramenopiles</taxon>
        <taxon>Ochrophyta</taxon>
        <taxon>Bacillariophyta</taxon>
        <taxon>Fragilariophyceae</taxon>
        <taxon>Fragilariophycidae</taxon>
        <taxon>Rhabdonematales</taxon>
        <taxon>Grammatophoraceae</taxon>
        <taxon>Grammatophora</taxon>
    </lineage>
</organism>
<evidence type="ECO:0000256" key="4">
    <source>
        <dbReference type="PROSITE-ProRule" id="PRU00175"/>
    </source>
</evidence>
<dbReference type="InterPro" id="IPR001841">
    <property type="entry name" value="Znf_RING"/>
</dbReference>
<proteinExistence type="predicted"/>
<evidence type="ECO:0000313" key="9">
    <source>
        <dbReference type="EMBL" id="CAD9300007.1"/>
    </source>
</evidence>
<evidence type="ECO:0000313" key="8">
    <source>
        <dbReference type="EMBL" id="CAD9300001.1"/>
    </source>
</evidence>
<accession>A0A6U5NPV8</accession>
<dbReference type="Pfam" id="PF13639">
    <property type="entry name" value="zf-RING_2"/>
    <property type="match status" value="1"/>
</dbReference>
<evidence type="ECO:0000256" key="6">
    <source>
        <dbReference type="SAM" id="Phobius"/>
    </source>
</evidence>
<dbReference type="Gene3D" id="3.30.40.10">
    <property type="entry name" value="Zinc/RING finger domain, C3HC4 (zinc finger)"/>
    <property type="match status" value="1"/>
</dbReference>
<evidence type="ECO:0000256" key="1">
    <source>
        <dbReference type="ARBA" id="ARBA00022723"/>
    </source>
</evidence>
<feature type="domain" description="RING-type" evidence="7">
    <location>
        <begin position="139"/>
        <end position="194"/>
    </location>
</feature>
<name>A0A6U5NPV8_9STRA</name>
<dbReference type="PROSITE" id="PS50089">
    <property type="entry name" value="ZF_RING_2"/>
    <property type="match status" value="1"/>
</dbReference>
<dbReference type="GO" id="GO:0016567">
    <property type="term" value="P:protein ubiquitination"/>
    <property type="evidence" value="ECO:0007669"/>
    <property type="project" value="TreeGrafter"/>
</dbReference>
<reference evidence="8" key="1">
    <citation type="submission" date="2021-01" db="EMBL/GenBank/DDBJ databases">
        <authorList>
            <person name="Corre E."/>
            <person name="Pelletier E."/>
            <person name="Niang G."/>
            <person name="Scheremetjew M."/>
            <person name="Finn R."/>
            <person name="Kale V."/>
            <person name="Holt S."/>
            <person name="Cochrane G."/>
            <person name="Meng A."/>
            <person name="Brown T."/>
            <person name="Cohen L."/>
        </authorList>
    </citation>
    <scope>NUCLEOTIDE SEQUENCE</scope>
    <source>
        <strain evidence="8">CCMP 410</strain>
    </source>
</reference>
<dbReference type="EMBL" id="HBGK01040614">
    <property type="protein sequence ID" value="CAD9300001.1"/>
    <property type="molecule type" value="Transcribed_RNA"/>
</dbReference>
<dbReference type="SUPFAM" id="SSF57850">
    <property type="entry name" value="RING/U-box"/>
    <property type="match status" value="1"/>
</dbReference>
<feature type="transmembrane region" description="Helical" evidence="6">
    <location>
        <begin position="12"/>
        <end position="33"/>
    </location>
</feature>
<dbReference type="InterPro" id="IPR013083">
    <property type="entry name" value="Znf_RING/FYVE/PHD"/>
</dbReference>
<feature type="transmembrane region" description="Helical" evidence="6">
    <location>
        <begin position="39"/>
        <end position="57"/>
    </location>
</feature>
<keyword evidence="6" id="KW-1133">Transmembrane helix</keyword>
<dbReference type="GO" id="GO:0008270">
    <property type="term" value="F:zinc ion binding"/>
    <property type="evidence" value="ECO:0007669"/>
    <property type="project" value="UniProtKB-KW"/>
</dbReference>
<sequence length="242" mass="27112">MSTDWGVRAKFITTVIGILLASVMIAMGANRWFGRYSEIAIATPFAFIVVFATYSFIKYRRGDASAVPPIIVREEDYLEEDEELKEEILRIMFPAKPLDEESPVLKATNDVETGVVGGDKLESADGGGDGGGDDSDVQCAICLEPIVPGDLIVSGASCDHAFHRPCVFQWLMAKKRRRDVAAEDDEHNTCPTCRSPMWTGQEYEKAEAEARANETDTRNKDEQNKQKKNERMMRIPQWARSR</sequence>
<feature type="region of interest" description="Disordered" evidence="5">
    <location>
        <begin position="200"/>
        <end position="242"/>
    </location>
</feature>
<dbReference type="AlphaFoldDB" id="A0A6U5NPV8"/>
<keyword evidence="2 4" id="KW-0863">Zinc-finger</keyword>
<gene>
    <name evidence="8" type="ORF">GOCE00092_LOCUS21208</name>
    <name evidence="9" type="ORF">GOCE00092_LOCUS21212</name>
</gene>
<dbReference type="SMART" id="SM00184">
    <property type="entry name" value="RING"/>
    <property type="match status" value="1"/>
</dbReference>
<keyword evidence="1" id="KW-0479">Metal-binding</keyword>
<evidence type="ECO:0000259" key="7">
    <source>
        <dbReference type="PROSITE" id="PS50089"/>
    </source>
</evidence>
<dbReference type="PANTHER" id="PTHR45969:SF81">
    <property type="entry name" value="OS08G0157400 PROTEIN"/>
    <property type="match status" value="1"/>
</dbReference>